<dbReference type="EMBL" id="CP111016">
    <property type="protein sequence ID" value="WAR06276.1"/>
    <property type="molecule type" value="Genomic_DNA"/>
</dbReference>
<dbReference type="Gene3D" id="2.60.40.10">
    <property type="entry name" value="Immunoglobulins"/>
    <property type="match status" value="1"/>
</dbReference>
<keyword evidence="3" id="KW-1185">Reference proteome</keyword>
<dbReference type="InterPro" id="IPR013783">
    <property type="entry name" value="Ig-like_fold"/>
</dbReference>
<protein>
    <submittedName>
        <fullName evidence="2">Uncharacterized protein</fullName>
    </submittedName>
</protein>
<evidence type="ECO:0000313" key="3">
    <source>
        <dbReference type="Proteomes" id="UP001164746"/>
    </source>
</evidence>
<name>A0ABY7EBL2_MYAAR</name>
<feature type="transmembrane region" description="Helical" evidence="1">
    <location>
        <begin position="127"/>
        <end position="149"/>
    </location>
</feature>
<dbReference type="Proteomes" id="UP001164746">
    <property type="component" value="Chromosome 5"/>
</dbReference>
<organism evidence="2 3">
    <name type="scientific">Mya arenaria</name>
    <name type="common">Soft-shell clam</name>
    <dbReference type="NCBI Taxonomy" id="6604"/>
    <lineage>
        <taxon>Eukaryota</taxon>
        <taxon>Metazoa</taxon>
        <taxon>Spiralia</taxon>
        <taxon>Lophotrochozoa</taxon>
        <taxon>Mollusca</taxon>
        <taxon>Bivalvia</taxon>
        <taxon>Autobranchia</taxon>
        <taxon>Heteroconchia</taxon>
        <taxon>Euheterodonta</taxon>
        <taxon>Imparidentia</taxon>
        <taxon>Neoheterodontei</taxon>
        <taxon>Myida</taxon>
        <taxon>Myoidea</taxon>
        <taxon>Myidae</taxon>
        <taxon>Mya</taxon>
    </lineage>
</organism>
<reference evidence="2" key="1">
    <citation type="submission" date="2022-11" db="EMBL/GenBank/DDBJ databases">
        <title>Centuries of genome instability and evolution in soft-shell clam transmissible cancer (bioRxiv).</title>
        <authorList>
            <person name="Hart S.F.M."/>
            <person name="Yonemitsu M.A."/>
            <person name="Giersch R.M."/>
            <person name="Beal B.F."/>
            <person name="Arriagada G."/>
            <person name="Davis B.W."/>
            <person name="Ostrander E.A."/>
            <person name="Goff S.P."/>
            <person name="Metzger M.J."/>
        </authorList>
    </citation>
    <scope>NUCLEOTIDE SEQUENCE</scope>
    <source>
        <strain evidence="2">MELC-2E11</strain>
        <tissue evidence="2">Siphon/mantle</tissue>
    </source>
</reference>
<dbReference type="SUPFAM" id="SSF49265">
    <property type="entry name" value="Fibronectin type III"/>
    <property type="match status" value="1"/>
</dbReference>
<sequence length="218" mass="24350">MSNHKRNLLGQPSPPTELSLNTLDNKVTFEWKEGFNGGHAQTFVLETSPYSDDSWTKRLTIKESESKHLNGNGKFKVNLSNLEPGVYNARLVAFNIIGAADPVEFKKRFEIMKLNQETLSRDSVGPVIGGTVGGIIAALVVLIVAVVILRRKYTCSIRFAKREDLSQSEVRADIPDNTHLYMPLDESSSKSDVHYQNVKKEDPVYNNTVLKNSAQTEL</sequence>
<keyword evidence="1" id="KW-0472">Membrane</keyword>
<accession>A0ABY7EBL2</accession>
<proteinExistence type="predicted"/>
<gene>
    <name evidence="2" type="ORF">MAR_021645</name>
</gene>
<keyword evidence="1" id="KW-0812">Transmembrane</keyword>
<evidence type="ECO:0000256" key="1">
    <source>
        <dbReference type="SAM" id="Phobius"/>
    </source>
</evidence>
<evidence type="ECO:0000313" key="2">
    <source>
        <dbReference type="EMBL" id="WAR06276.1"/>
    </source>
</evidence>
<dbReference type="InterPro" id="IPR036116">
    <property type="entry name" value="FN3_sf"/>
</dbReference>
<keyword evidence="1" id="KW-1133">Transmembrane helix</keyword>